<evidence type="ECO:0000313" key="2">
    <source>
        <dbReference type="EMBL" id="KIW47050.1"/>
    </source>
</evidence>
<sequence length="176" mass="19378">MITVIDLIHLRRCVVLAREALQAGDSPFGSVLVKNSTGQVLREDRNRITTGRDVTLHPELSLVIWAQRQQDLDRSDTTVYTSGEHCPMCATAHANAGMGRIVYVASSEQLCEWRKEMGAPPTPVALLPIEIVAPALKGVVEGPVTTKDPSLVERVKELHRVKHQQTQNQARAQTQG</sequence>
<organism evidence="2 3">
    <name type="scientific">Exophiala oligosperma</name>
    <dbReference type="NCBI Taxonomy" id="215243"/>
    <lineage>
        <taxon>Eukaryota</taxon>
        <taxon>Fungi</taxon>
        <taxon>Dikarya</taxon>
        <taxon>Ascomycota</taxon>
        <taxon>Pezizomycotina</taxon>
        <taxon>Eurotiomycetes</taxon>
        <taxon>Chaetothyriomycetidae</taxon>
        <taxon>Chaetothyriales</taxon>
        <taxon>Herpotrichiellaceae</taxon>
        <taxon>Exophiala</taxon>
    </lineage>
</organism>
<dbReference type="SUPFAM" id="SSF53927">
    <property type="entry name" value="Cytidine deaminase-like"/>
    <property type="match status" value="1"/>
</dbReference>
<evidence type="ECO:0000313" key="3">
    <source>
        <dbReference type="Proteomes" id="UP000053342"/>
    </source>
</evidence>
<dbReference type="GO" id="GO:0006139">
    <property type="term" value="P:nucleobase-containing compound metabolic process"/>
    <property type="evidence" value="ECO:0007669"/>
    <property type="project" value="UniProtKB-ARBA"/>
</dbReference>
<dbReference type="RefSeq" id="XP_016267266.1">
    <property type="nucleotide sequence ID" value="XM_016403369.1"/>
</dbReference>
<dbReference type="InterPro" id="IPR016193">
    <property type="entry name" value="Cytidine_deaminase-like"/>
</dbReference>
<dbReference type="AlphaFoldDB" id="A0A0D2DWQ7"/>
<dbReference type="PROSITE" id="PS51747">
    <property type="entry name" value="CYT_DCMP_DEAMINASES_2"/>
    <property type="match status" value="1"/>
</dbReference>
<name>A0A0D2DWQ7_9EURO</name>
<dbReference type="InterPro" id="IPR002125">
    <property type="entry name" value="CMP_dCMP_dom"/>
</dbReference>
<dbReference type="PANTHER" id="PTHR11079:SF179">
    <property type="entry name" value="TRNA(ADENINE(34)) DEAMINASE, CHLOROPLASTIC"/>
    <property type="match status" value="1"/>
</dbReference>
<evidence type="ECO:0000259" key="1">
    <source>
        <dbReference type="PROSITE" id="PS51747"/>
    </source>
</evidence>
<dbReference type="GO" id="GO:0003824">
    <property type="term" value="F:catalytic activity"/>
    <property type="evidence" value="ECO:0007669"/>
    <property type="project" value="InterPro"/>
</dbReference>
<dbReference type="OrthoDB" id="408702at2759"/>
<gene>
    <name evidence="2" type="ORF">PV06_02662</name>
</gene>
<dbReference type="HOGENOM" id="CLU_025810_5_1_1"/>
<dbReference type="Gene3D" id="3.40.140.10">
    <property type="entry name" value="Cytidine Deaminase, domain 2"/>
    <property type="match status" value="1"/>
</dbReference>
<dbReference type="GeneID" id="27354736"/>
<accession>A0A0D2DWQ7</accession>
<dbReference type="VEuPathDB" id="FungiDB:PV06_02662"/>
<dbReference type="PANTHER" id="PTHR11079">
    <property type="entry name" value="CYTOSINE DEAMINASE FAMILY MEMBER"/>
    <property type="match status" value="1"/>
</dbReference>
<keyword evidence="3" id="KW-1185">Reference proteome</keyword>
<dbReference type="STRING" id="215243.A0A0D2DWQ7"/>
<protein>
    <recommendedName>
        <fullName evidence="1">CMP/dCMP-type deaminase domain-containing protein</fullName>
    </recommendedName>
</protein>
<reference evidence="2 3" key="1">
    <citation type="submission" date="2015-01" db="EMBL/GenBank/DDBJ databases">
        <title>The Genome Sequence of Exophiala oligosperma CBS72588.</title>
        <authorList>
            <consortium name="The Broad Institute Genomics Platform"/>
            <person name="Cuomo C."/>
            <person name="de Hoog S."/>
            <person name="Gorbushina A."/>
            <person name="Stielow B."/>
            <person name="Teixiera M."/>
            <person name="Abouelleil A."/>
            <person name="Chapman S.B."/>
            <person name="Priest M."/>
            <person name="Young S.K."/>
            <person name="Wortman J."/>
            <person name="Nusbaum C."/>
            <person name="Birren B."/>
        </authorList>
    </citation>
    <scope>NUCLEOTIDE SEQUENCE [LARGE SCALE GENOMIC DNA]</scope>
    <source>
        <strain evidence="2 3">CBS 72588</strain>
    </source>
</reference>
<dbReference type="Pfam" id="PF00383">
    <property type="entry name" value="dCMP_cyt_deam_1"/>
    <property type="match status" value="1"/>
</dbReference>
<dbReference type="EMBL" id="KN847333">
    <property type="protein sequence ID" value="KIW47050.1"/>
    <property type="molecule type" value="Genomic_DNA"/>
</dbReference>
<feature type="domain" description="CMP/dCMP-type deaminase" evidence="1">
    <location>
        <begin position="4"/>
        <end position="121"/>
    </location>
</feature>
<proteinExistence type="predicted"/>
<dbReference type="Proteomes" id="UP000053342">
    <property type="component" value="Unassembled WGS sequence"/>
</dbReference>
<dbReference type="CDD" id="cd01285">
    <property type="entry name" value="nucleoside_deaminase"/>
    <property type="match status" value="1"/>
</dbReference>